<gene>
    <name evidence="1" type="ORF">GCM10009564_32760</name>
</gene>
<dbReference type="Proteomes" id="UP001501072">
    <property type="component" value="Unassembled WGS sequence"/>
</dbReference>
<organism evidence="1 2">
    <name type="scientific">Streptomyces thermogriseus</name>
    <dbReference type="NCBI Taxonomy" id="75292"/>
    <lineage>
        <taxon>Bacteria</taxon>
        <taxon>Bacillati</taxon>
        <taxon>Actinomycetota</taxon>
        <taxon>Actinomycetes</taxon>
        <taxon>Kitasatosporales</taxon>
        <taxon>Streptomycetaceae</taxon>
        <taxon>Streptomyces</taxon>
    </lineage>
</organism>
<keyword evidence="2" id="KW-1185">Reference proteome</keyword>
<evidence type="ECO:0000313" key="2">
    <source>
        <dbReference type="Proteomes" id="UP001501072"/>
    </source>
</evidence>
<comment type="caution">
    <text evidence="1">The sequence shown here is derived from an EMBL/GenBank/DDBJ whole genome shotgun (WGS) entry which is preliminary data.</text>
</comment>
<reference evidence="1 2" key="1">
    <citation type="journal article" date="2019" name="Int. J. Syst. Evol. Microbiol.">
        <title>The Global Catalogue of Microorganisms (GCM) 10K type strain sequencing project: providing services to taxonomists for standard genome sequencing and annotation.</title>
        <authorList>
            <consortium name="The Broad Institute Genomics Platform"/>
            <consortium name="The Broad Institute Genome Sequencing Center for Infectious Disease"/>
            <person name="Wu L."/>
            <person name="Ma J."/>
        </authorList>
    </citation>
    <scope>NUCLEOTIDE SEQUENCE [LARGE SCALE GENOMIC DNA]</scope>
    <source>
        <strain evidence="1 2">JCM 11269</strain>
    </source>
</reference>
<dbReference type="EMBL" id="BAAAHU010000032">
    <property type="protein sequence ID" value="GAA1011547.1"/>
    <property type="molecule type" value="Genomic_DNA"/>
</dbReference>
<proteinExistence type="predicted"/>
<name>A0ABN1T0R1_9ACTN</name>
<evidence type="ECO:0000313" key="1">
    <source>
        <dbReference type="EMBL" id="GAA1011547.1"/>
    </source>
</evidence>
<protein>
    <submittedName>
        <fullName evidence="1">Uncharacterized protein</fullName>
    </submittedName>
</protein>
<sequence>MATASTFETPTAAAVRLGCSVDQVGYCARCRAYCHRYGKGGSPLCPSCKKEAEQAKRVSG</sequence>
<accession>A0ABN1T0R1</accession>